<gene>
    <name evidence="2" type="ORF">AQPW35_16360</name>
</gene>
<dbReference type="AlphaFoldDB" id="A0A480AS74"/>
<sequence>MDVTVKKRIYIAWALVVVAAVFDFGSSRATCVNGFVRECDGFDLVNIVCGIVIVALTFKYWKSLTDSYQSTLPAKLGVAFLDIVGVGVLVSGFDGNCICPRSF</sequence>
<proteinExistence type="predicted"/>
<dbReference type="EMBL" id="BJCL01000003">
    <property type="protein sequence ID" value="GCL62555.1"/>
    <property type="molecule type" value="Genomic_DNA"/>
</dbReference>
<keyword evidence="1" id="KW-1133">Transmembrane helix</keyword>
<reference evidence="3" key="1">
    <citation type="submission" date="2019-03" db="EMBL/GenBank/DDBJ databases">
        <title>Aquabacterium pictum sp.nov., the first bacteriochlorophyll a-containing freshwater bacterium in the genus Aquabacterium of the class Betaproteobacteria.</title>
        <authorList>
            <person name="Hirose S."/>
            <person name="Tank M."/>
            <person name="Hara E."/>
            <person name="Tamaki H."/>
            <person name="Takaichi S."/>
            <person name="Haruta S."/>
            <person name="Hanada S."/>
        </authorList>
    </citation>
    <scope>NUCLEOTIDE SEQUENCE [LARGE SCALE GENOMIC DNA]</scope>
    <source>
        <strain evidence="3">W35</strain>
    </source>
</reference>
<keyword evidence="1" id="KW-0812">Transmembrane</keyword>
<evidence type="ECO:0000256" key="1">
    <source>
        <dbReference type="SAM" id="Phobius"/>
    </source>
</evidence>
<evidence type="ECO:0000313" key="2">
    <source>
        <dbReference type="EMBL" id="GCL62555.1"/>
    </source>
</evidence>
<comment type="caution">
    <text evidence="2">The sequence shown here is derived from an EMBL/GenBank/DDBJ whole genome shotgun (WGS) entry which is preliminary data.</text>
</comment>
<accession>A0A480AS74</accession>
<keyword evidence="3" id="KW-1185">Reference proteome</keyword>
<feature type="transmembrane region" description="Helical" evidence="1">
    <location>
        <begin position="44"/>
        <end position="61"/>
    </location>
</feature>
<feature type="transmembrane region" description="Helical" evidence="1">
    <location>
        <begin position="73"/>
        <end position="93"/>
    </location>
</feature>
<name>A0A480AS74_9BURK</name>
<keyword evidence="1" id="KW-0472">Membrane</keyword>
<evidence type="ECO:0000313" key="3">
    <source>
        <dbReference type="Proteomes" id="UP000301751"/>
    </source>
</evidence>
<dbReference type="Proteomes" id="UP000301751">
    <property type="component" value="Unassembled WGS sequence"/>
</dbReference>
<protein>
    <submittedName>
        <fullName evidence="2">Uncharacterized protein</fullName>
    </submittedName>
</protein>
<organism evidence="2 3">
    <name type="scientific">Pseudaquabacterium pictum</name>
    <dbReference type="NCBI Taxonomy" id="2315236"/>
    <lineage>
        <taxon>Bacteria</taxon>
        <taxon>Pseudomonadati</taxon>
        <taxon>Pseudomonadota</taxon>
        <taxon>Betaproteobacteria</taxon>
        <taxon>Burkholderiales</taxon>
        <taxon>Sphaerotilaceae</taxon>
        <taxon>Pseudaquabacterium</taxon>
    </lineage>
</organism>